<dbReference type="InterPro" id="IPR004752">
    <property type="entry name" value="AmpG_permease/AT-1"/>
</dbReference>
<feature type="transmembrane region" description="Helical" evidence="6">
    <location>
        <begin position="366"/>
        <end position="387"/>
    </location>
</feature>
<feature type="transmembrane region" description="Helical" evidence="6">
    <location>
        <begin position="230"/>
        <end position="252"/>
    </location>
</feature>
<dbReference type="Proteomes" id="UP000662914">
    <property type="component" value="Chromosome"/>
</dbReference>
<dbReference type="InterPro" id="IPR011701">
    <property type="entry name" value="MFS"/>
</dbReference>
<evidence type="ECO:0000256" key="4">
    <source>
        <dbReference type="ARBA" id="ARBA00022989"/>
    </source>
</evidence>
<evidence type="ECO:0000256" key="2">
    <source>
        <dbReference type="ARBA" id="ARBA00022448"/>
    </source>
</evidence>
<feature type="transmembrane region" description="Helical" evidence="6">
    <location>
        <begin position="111"/>
        <end position="132"/>
    </location>
</feature>
<dbReference type="InterPro" id="IPR036259">
    <property type="entry name" value="MFS_trans_sf"/>
</dbReference>
<feature type="transmembrane region" description="Helical" evidence="6">
    <location>
        <begin position="86"/>
        <end position="105"/>
    </location>
</feature>
<feature type="transmembrane region" description="Helical" evidence="6">
    <location>
        <begin position="272"/>
        <end position="289"/>
    </location>
</feature>
<accession>A0A809R3R1</accession>
<reference evidence="7" key="1">
    <citation type="journal article" name="DNA Res.">
        <title>The physiological potential of anammox bacteria as revealed by their core genome structure.</title>
        <authorList>
            <person name="Okubo T."/>
            <person name="Toyoda A."/>
            <person name="Fukuhara K."/>
            <person name="Uchiyama I."/>
            <person name="Harigaya Y."/>
            <person name="Kuroiwa M."/>
            <person name="Suzuki T."/>
            <person name="Murakami Y."/>
            <person name="Suwa Y."/>
            <person name="Takami H."/>
        </authorList>
    </citation>
    <scope>NUCLEOTIDE SEQUENCE</scope>
    <source>
        <strain evidence="7">317325-3</strain>
    </source>
</reference>
<dbReference type="CDD" id="cd17486">
    <property type="entry name" value="MFS_AmpG_like"/>
    <property type="match status" value="1"/>
</dbReference>
<feature type="transmembrane region" description="Helical" evidence="6">
    <location>
        <begin position="329"/>
        <end position="354"/>
    </location>
</feature>
<evidence type="ECO:0000256" key="5">
    <source>
        <dbReference type="ARBA" id="ARBA00023136"/>
    </source>
</evidence>
<dbReference type="NCBIfam" id="TIGR00901">
    <property type="entry name" value="2A0125"/>
    <property type="match status" value="1"/>
</dbReference>
<dbReference type="Gene3D" id="1.20.1250.20">
    <property type="entry name" value="MFS general substrate transporter like domains"/>
    <property type="match status" value="2"/>
</dbReference>
<feature type="transmembrane region" description="Helical" evidence="6">
    <location>
        <begin position="296"/>
        <end position="317"/>
    </location>
</feature>
<evidence type="ECO:0000256" key="3">
    <source>
        <dbReference type="ARBA" id="ARBA00022692"/>
    </source>
</evidence>
<feature type="transmembrane region" description="Helical" evidence="6">
    <location>
        <begin position="177"/>
        <end position="197"/>
    </location>
</feature>
<keyword evidence="4 6" id="KW-1133">Transmembrane helix</keyword>
<dbReference type="EMBL" id="AP021857">
    <property type="protein sequence ID" value="BBO22230.1"/>
    <property type="molecule type" value="Genomic_DNA"/>
</dbReference>
<sequence length="424" mass="46173">MNETRKPSVLAALLNRRMLICVFTGFSSGLPLFILLNLLPAWLKTEGMSLTAIGAMTLVQMPYTWKFLWSPLLDRYALPLLGRRRGWMLATQIGLLVSVAAFGLLSPQADLGLVVLFSVAVAFLSATQDIVLDAYRRELLPEVELGLGNAVHVNAYRIAGLVPGSLSLILADHLPWLQVFAVTALFMLPGMAMTLLVREPAAARAAPKTLREAVVEPFHEFTSRKGWREALYVLAFVFLYKLGDSMCTALATPFYLEMGFSKSDIGLVAKHAGLWPSVIGGLLGGLWMVRLGINRALWVFGVVQLVAILGFAWLAWLGPQASIGANERVTLAIVIGIEALGVGLGTAAFVAFIARATHPAYTATQFALFTSLMAVPRTFINATTGWLVGQMGWFNFFLLCTVLALPGMLLLLRVAPWNERPEGN</sequence>
<name>A0A809R3R1_9PROT</name>
<keyword evidence="5 6" id="KW-0472">Membrane</keyword>
<evidence type="ECO:0000256" key="1">
    <source>
        <dbReference type="ARBA" id="ARBA00004141"/>
    </source>
</evidence>
<evidence type="ECO:0000256" key="6">
    <source>
        <dbReference type="SAM" id="Phobius"/>
    </source>
</evidence>
<dbReference type="PANTHER" id="PTHR12778">
    <property type="entry name" value="SOLUTE CARRIER FAMILY 33 ACETYL-COA TRANSPORTER -RELATED"/>
    <property type="match status" value="1"/>
</dbReference>
<evidence type="ECO:0000313" key="8">
    <source>
        <dbReference type="Proteomes" id="UP000662914"/>
    </source>
</evidence>
<keyword evidence="2" id="KW-0813">Transport</keyword>
<dbReference type="Pfam" id="PF07690">
    <property type="entry name" value="MFS_1"/>
    <property type="match status" value="1"/>
</dbReference>
<protein>
    <submittedName>
        <fullName evidence="7">AmpG family muropeptide MFS transporter</fullName>
    </submittedName>
</protein>
<dbReference type="AlphaFoldDB" id="A0A809R3R1"/>
<dbReference type="SUPFAM" id="SSF103473">
    <property type="entry name" value="MFS general substrate transporter"/>
    <property type="match status" value="1"/>
</dbReference>
<organism evidence="7 8">
    <name type="scientific">Candidatus Desulfobacillus denitrificans</name>
    <dbReference type="NCBI Taxonomy" id="2608985"/>
    <lineage>
        <taxon>Bacteria</taxon>
        <taxon>Pseudomonadati</taxon>
        <taxon>Pseudomonadota</taxon>
        <taxon>Betaproteobacteria</taxon>
        <taxon>Candidatus Desulfobacillus</taxon>
    </lineage>
</organism>
<dbReference type="GO" id="GO:0016020">
    <property type="term" value="C:membrane"/>
    <property type="evidence" value="ECO:0007669"/>
    <property type="project" value="UniProtKB-SubCell"/>
</dbReference>
<feature type="transmembrane region" description="Helical" evidence="6">
    <location>
        <begin position="393"/>
        <end position="412"/>
    </location>
</feature>
<dbReference type="GO" id="GO:0022857">
    <property type="term" value="F:transmembrane transporter activity"/>
    <property type="evidence" value="ECO:0007669"/>
    <property type="project" value="InterPro"/>
</dbReference>
<proteinExistence type="predicted"/>
<evidence type="ECO:0000313" key="7">
    <source>
        <dbReference type="EMBL" id="BBO22230.1"/>
    </source>
</evidence>
<feature type="transmembrane region" description="Helical" evidence="6">
    <location>
        <begin position="20"/>
        <end position="42"/>
    </location>
</feature>
<comment type="subcellular location">
    <subcellularLocation>
        <location evidence="1">Membrane</location>
        <topology evidence="1">Multi-pass membrane protein</topology>
    </subcellularLocation>
</comment>
<dbReference type="FunFam" id="1.20.1250.20:FF:000613">
    <property type="entry name" value="AmpG protein"/>
    <property type="match status" value="1"/>
</dbReference>
<gene>
    <name evidence="7" type="ORF">DSYM_29290</name>
</gene>
<keyword evidence="3 6" id="KW-0812">Transmembrane</keyword>
<dbReference type="PANTHER" id="PTHR12778:SF10">
    <property type="entry name" value="MAJOR FACILITATOR SUPERFAMILY DOMAIN-CONTAINING PROTEIN 3"/>
    <property type="match status" value="1"/>
</dbReference>
<dbReference type="KEGG" id="ddz:DSYM_29290"/>